<dbReference type="NCBIfam" id="NF038076">
    <property type="entry name" value="fam_STM4015"/>
    <property type="match status" value="1"/>
</dbReference>
<dbReference type="InterPro" id="IPR032675">
    <property type="entry name" value="LRR_dom_sf"/>
</dbReference>
<reference evidence="2" key="1">
    <citation type="journal article" date="2019" name="Int. J. Syst. Evol. Microbiol.">
        <title>The Global Catalogue of Microorganisms (GCM) 10K type strain sequencing project: providing services to taxonomists for standard genome sequencing and annotation.</title>
        <authorList>
            <consortium name="The Broad Institute Genomics Platform"/>
            <consortium name="The Broad Institute Genome Sequencing Center for Infectious Disease"/>
            <person name="Wu L."/>
            <person name="Ma J."/>
        </authorList>
    </citation>
    <scope>NUCLEOTIDE SEQUENCE [LARGE SCALE GENOMIC DNA]</scope>
    <source>
        <strain evidence="2">KLKA75</strain>
    </source>
</reference>
<keyword evidence="2" id="KW-1185">Reference proteome</keyword>
<dbReference type="Gene3D" id="3.80.10.10">
    <property type="entry name" value="Ribonuclease Inhibitor"/>
    <property type="match status" value="1"/>
</dbReference>
<accession>A0ABV9U9X3</accession>
<dbReference type="SUPFAM" id="SSF52047">
    <property type="entry name" value="RNI-like"/>
    <property type="match status" value="1"/>
</dbReference>
<dbReference type="Proteomes" id="UP001595872">
    <property type="component" value="Unassembled WGS sequence"/>
</dbReference>
<dbReference type="RefSeq" id="WP_378262742.1">
    <property type="nucleotide sequence ID" value="NZ_JBHSIT010000013.1"/>
</dbReference>
<name>A0ABV9U9X3_9ACTN</name>
<evidence type="ECO:0000313" key="2">
    <source>
        <dbReference type="Proteomes" id="UP001595872"/>
    </source>
</evidence>
<evidence type="ECO:0000313" key="1">
    <source>
        <dbReference type="EMBL" id="MFC4912626.1"/>
    </source>
</evidence>
<gene>
    <name evidence="1" type="ORF">ACFPCY_35370</name>
</gene>
<sequence length="306" mass="33710">MTVDQHLTEFAGLPVRQFEASGAGGLPDAASVAWRVAFDGTTRWHDALLALLDSVDAERITALVVGWWGHDGEDRYPADVLVEVADRLPGLRALFFADVVVEENEISWIQHSDITPLLAAFPQLERFEVRGGDGLTLEPLASTSLRALRFESGGLPGEIVQAVVASDLPNLAHLDFWFGEENYNYGREFRVEDLAPLLSGERFPALRHLGLEDSELQDEIAAAVAGAPVVAQLESLSLAMGTLTDEGAEALLSGQPLTHLKRLDLHHHFLTDEMMRRVRDALPGTEVDLDEQQERDEDWLFVAVSE</sequence>
<comment type="caution">
    <text evidence="1">The sequence shown here is derived from an EMBL/GenBank/DDBJ whole genome shotgun (WGS) entry which is preliminary data.</text>
</comment>
<dbReference type="EMBL" id="JBHSIT010000013">
    <property type="protein sequence ID" value="MFC4912626.1"/>
    <property type="molecule type" value="Genomic_DNA"/>
</dbReference>
<protein>
    <submittedName>
        <fullName evidence="1">STM4015 family protein</fullName>
    </submittedName>
</protein>
<proteinExistence type="predicted"/>
<dbReference type="InterPro" id="IPR047722">
    <property type="entry name" value="STM4015-like"/>
</dbReference>
<organism evidence="1 2">
    <name type="scientific">Actinomadura gamaensis</name>
    <dbReference type="NCBI Taxonomy" id="1763541"/>
    <lineage>
        <taxon>Bacteria</taxon>
        <taxon>Bacillati</taxon>
        <taxon>Actinomycetota</taxon>
        <taxon>Actinomycetes</taxon>
        <taxon>Streptosporangiales</taxon>
        <taxon>Thermomonosporaceae</taxon>
        <taxon>Actinomadura</taxon>
    </lineage>
</organism>